<dbReference type="AlphaFoldDB" id="A0A843WUM4"/>
<dbReference type="Pfam" id="PF03004">
    <property type="entry name" value="Transposase_24"/>
    <property type="match status" value="1"/>
</dbReference>
<feature type="region of interest" description="Disordered" evidence="1">
    <location>
        <begin position="1"/>
        <end position="28"/>
    </location>
</feature>
<dbReference type="Proteomes" id="UP000652761">
    <property type="component" value="Unassembled WGS sequence"/>
</dbReference>
<dbReference type="PANTHER" id="PTHR33144:SF52">
    <property type="match status" value="1"/>
</dbReference>
<keyword evidence="3" id="KW-1185">Reference proteome</keyword>
<reference evidence="2" key="1">
    <citation type="submission" date="2017-07" db="EMBL/GenBank/DDBJ databases">
        <title>Taro Niue Genome Assembly and Annotation.</title>
        <authorList>
            <person name="Atibalentja N."/>
            <person name="Keating K."/>
            <person name="Fields C.J."/>
        </authorList>
    </citation>
    <scope>NUCLEOTIDE SEQUENCE</scope>
    <source>
        <strain evidence="2">Niue_2</strain>
        <tissue evidence="2">Leaf</tissue>
    </source>
</reference>
<comment type="caution">
    <text evidence="2">The sequence shown here is derived from an EMBL/GenBank/DDBJ whole genome shotgun (WGS) entry which is preliminary data.</text>
</comment>
<evidence type="ECO:0000313" key="3">
    <source>
        <dbReference type="Proteomes" id="UP000652761"/>
    </source>
</evidence>
<feature type="region of interest" description="Disordered" evidence="1">
    <location>
        <begin position="116"/>
        <end position="137"/>
    </location>
</feature>
<dbReference type="OrthoDB" id="694021at2759"/>
<evidence type="ECO:0000313" key="2">
    <source>
        <dbReference type="EMBL" id="MQM08165.1"/>
    </source>
</evidence>
<dbReference type="EMBL" id="NMUH01004046">
    <property type="protein sequence ID" value="MQM08165.1"/>
    <property type="molecule type" value="Genomic_DNA"/>
</dbReference>
<feature type="compositionally biased region" description="Polar residues" evidence="1">
    <location>
        <begin position="127"/>
        <end position="136"/>
    </location>
</feature>
<proteinExistence type="predicted"/>
<sequence>MKGRFAIARGAATHRSSLPSLSPPPASAEAPCLAAAEEECFRPRHRCWGDQSKFEFDVEKEKFVIASISKKWKDHKERLKSRYFKVDGDNPCPLQYLESDQWENLVRHWKSEQGKKLSEVNKKNRAKQQLISTTGPKSIAKRQQDYLLEGIDEERLMKKKLLKSGDEEDVVEEWR</sequence>
<name>A0A843WUM4_COLES</name>
<dbReference type="PANTHER" id="PTHR33144">
    <property type="entry name" value="OS10G0409366 PROTEIN-RELATED"/>
    <property type="match status" value="1"/>
</dbReference>
<protein>
    <submittedName>
        <fullName evidence="2">Uncharacterized protein</fullName>
    </submittedName>
</protein>
<gene>
    <name evidence="2" type="ORF">Taro_041019</name>
</gene>
<accession>A0A843WUM4</accession>
<dbReference type="InterPro" id="IPR004252">
    <property type="entry name" value="Probable_transposase_24"/>
</dbReference>
<evidence type="ECO:0000256" key="1">
    <source>
        <dbReference type="SAM" id="MobiDB-lite"/>
    </source>
</evidence>
<organism evidence="2 3">
    <name type="scientific">Colocasia esculenta</name>
    <name type="common">Wild taro</name>
    <name type="synonym">Arum esculentum</name>
    <dbReference type="NCBI Taxonomy" id="4460"/>
    <lineage>
        <taxon>Eukaryota</taxon>
        <taxon>Viridiplantae</taxon>
        <taxon>Streptophyta</taxon>
        <taxon>Embryophyta</taxon>
        <taxon>Tracheophyta</taxon>
        <taxon>Spermatophyta</taxon>
        <taxon>Magnoliopsida</taxon>
        <taxon>Liliopsida</taxon>
        <taxon>Araceae</taxon>
        <taxon>Aroideae</taxon>
        <taxon>Colocasieae</taxon>
        <taxon>Colocasia</taxon>
    </lineage>
</organism>